<evidence type="ECO:0000313" key="2">
    <source>
        <dbReference type="Proteomes" id="UP000188637"/>
    </source>
</evidence>
<name>A0ACC8XHW7_9FIRM</name>
<dbReference type="EMBL" id="LJHD01000129">
    <property type="protein sequence ID" value="ONI43989.1"/>
    <property type="molecule type" value="Genomic_DNA"/>
</dbReference>
<evidence type="ECO:0000313" key="1">
    <source>
        <dbReference type="EMBL" id="ONI43989.1"/>
    </source>
</evidence>
<accession>A0ACC8XHW7</accession>
<sequence>DGIDLFVDNPYSEKAKEATNLIKEFGFGVGLVMPAALAGQGLYLGDKSKDIRDVCIKKIGEIIEYTSEIDGMVSLGLVRGSQSPEETLEEFNQRFIDSCEKLLNISEKYNMDLVLEPINRYEINTINSMQEGLDFLKETKLPISLLADTFHMNIEDVNLERILIESMSYIKHIHFLDSNRLAPSMGHMNMEALYKVIKDHNYKGFLCLEALAKPNSVEVAEKGAEFFRKCEQKFK</sequence>
<proteinExistence type="predicted"/>
<reference evidence="1" key="1">
    <citation type="submission" date="2016-08" db="EMBL/GenBank/DDBJ databases">
        <authorList>
            <person name="Ngugi D.K."/>
            <person name="Miyake S."/>
            <person name="Stingl U."/>
        </authorList>
    </citation>
    <scope>NUCLEOTIDE SEQUENCE</scope>
    <source>
        <strain evidence="1">SCG-D08WGA-EpuloA1</strain>
    </source>
</reference>
<organism evidence="1 2">
    <name type="scientific">Candidatus Epulonipiscium fishelsonii</name>
    <dbReference type="NCBI Taxonomy" id="77094"/>
    <lineage>
        <taxon>Bacteria</taxon>
        <taxon>Bacillati</taxon>
        <taxon>Bacillota</taxon>
        <taxon>Clostridia</taxon>
        <taxon>Lachnospirales</taxon>
        <taxon>Lachnospiraceae</taxon>
        <taxon>Candidatus Epulonipiscium</taxon>
    </lineage>
</organism>
<feature type="non-terminal residue" evidence="1">
    <location>
        <position position="1"/>
    </location>
</feature>
<comment type="caution">
    <text evidence="1">The sequence shown here is derived from an EMBL/GenBank/DDBJ whole genome shotgun (WGS) entry which is preliminary data.</text>
</comment>
<dbReference type="Proteomes" id="UP000188637">
    <property type="component" value="Unassembled WGS sequence"/>
</dbReference>
<gene>
    <name evidence="1" type="ORF">AN640_05945</name>
</gene>
<keyword evidence="2" id="KW-1185">Reference proteome</keyword>
<protein>
    <submittedName>
        <fullName evidence="1">Uncharacterized protein</fullName>
    </submittedName>
</protein>